<evidence type="ECO:0000313" key="1">
    <source>
        <dbReference type="EMBL" id="EPD99942.1"/>
    </source>
</evidence>
<dbReference type="InterPro" id="IPR050237">
    <property type="entry name" value="ATP-dep_AMP-bd_enzyme"/>
</dbReference>
<dbReference type="EMBL" id="ATCF01000012">
    <property type="protein sequence ID" value="EPD99942.1"/>
    <property type="molecule type" value="Genomic_DNA"/>
</dbReference>
<dbReference type="PANTHER" id="PTHR43767">
    <property type="entry name" value="LONG-CHAIN-FATTY-ACID--COA LIGASE"/>
    <property type="match status" value="1"/>
</dbReference>
<dbReference type="PANTHER" id="PTHR43767:SF1">
    <property type="entry name" value="NONRIBOSOMAL PEPTIDE SYNTHASE PES1 (EUROFUNG)-RELATED"/>
    <property type="match status" value="1"/>
</dbReference>
<dbReference type="Gene3D" id="3.40.50.12780">
    <property type="entry name" value="N-terminal domain of ligase-like"/>
    <property type="match status" value="1"/>
</dbReference>
<dbReference type="GO" id="GO:0016878">
    <property type="term" value="F:acid-thiol ligase activity"/>
    <property type="evidence" value="ECO:0007669"/>
    <property type="project" value="UniProtKB-ARBA"/>
</dbReference>
<name>S3C0T7_9BURK</name>
<dbReference type="InterPro" id="IPR045851">
    <property type="entry name" value="AMP-bd_C_sf"/>
</dbReference>
<dbReference type="eggNOG" id="COG0318">
    <property type="taxonomic scope" value="Bacteria"/>
</dbReference>
<proteinExistence type="predicted"/>
<protein>
    <submittedName>
        <fullName evidence="1">Uncharacterized protein</fullName>
    </submittedName>
</protein>
<accession>S3C0T7</accession>
<dbReference type="Proteomes" id="UP000014400">
    <property type="component" value="Unassembled WGS sequence"/>
</dbReference>
<gene>
    <name evidence="1" type="ORF">HMPREF1476_00748</name>
</gene>
<comment type="caution">
    <text evidence="1">The sequence shown here is derived from an EMBL/GenBank/DDBJ whole genome shotgun (WGS) entry which is preliminary data.</text>
</comment>
<dbReference type="SUPFAM" id="SSF56801">
    <property type="entry name" value="Acetyl-CoA synthetase-like"/>
    <property type="match status" value="1"/>
</dbReference>
<dbReference type="Gene3D" id="3.30.300.30">
    <property type="match status" value="1"/>
</dbReference>
<reference evidence="1 2" key="1">
    <citation type="submission" date="2013-04" db="EMBL/GenBank/DDBJ databases">
        <title>The Genome Sequence of Sutterella wadsworthensis HGA0223.</title>
        <authorList>
            <consortium name="The Broad Institute Genomics Platform"/>
            <person name="Earl A."/>
            <person name="Ward D."/>
            <person name="Feldgarden M."/>
            <person name="Gevers D."/>
            <person name="Schmidt T.M."/>
            <person name="Dover J."/>
            <person name="Dai D."/>
            <person name="Walker B."/>
            <person name="Young S."/>
            <person name="Zeng Q."/>
            <person name="Gargeya S."/>
            <person name="Fitzgerald M."/>
            <person name="Haas B."/>
            <person name="Abouelleil A."/>
            <person name="Allen A.W."/>
            <person name="Alvarado L."/>
            <person name="Arachchi H.M."/>
            <person name="Berlin A.M."/>
            <person name="Chapman S.B."/>
            <person name="Gainer-Dewar J."/>
            <person name="Goldberg J."/>
            <person name="Griggs A."/>
            <person name="Gujja S."/>
            <person name="Hansen M."/>
            <person name="Howarth C."/>
            <person name="Imamovic A."/>
            <person name="Ireland A."/>
            <person name="Larimer J."/>
            <person name="McCowan C."/>
            <person name="Murphy C."/>
            <person name="Pearson M."/>
            <person name="Poon T.W."/>
            <person name="Priest M."/>
            <person name="Roberts A."/>
            <person name="Saif S."/>
            <person name="Shea T."/>
            <person name="Sisk P."/>
            <person name="Sykes S."/>
            <person name="Wortman J."/>
            <person name="Nusbaum C."/>
            <person name="Birren B."/>
        </authorList>
    </citation>
    <scope>NUCLEOTIDE SEQUENCE [LARGE SCALE GENOMIC DNA]</scope>
    <source>
        <strain evidence="1 2">HGA0223</strain>
    </source>
</reference>
<dbReference type="InterPro" id="IPR042099">
    <property type="entry name" value="ANL_N_sf"/>
</dbReference>
<evidence type="ECO:0000313" key="2">
    <source>
        <dbReference type="Proteomes" id="UP000014400"/>
    </source>
</evidence>
<keyword evidence="2" id="KW-1185">Reference proteome</keyword>
<sequence length="568" mass="62422">MQNTILSRILQHAPANRPVARNTLGMELSMTGFLAGAAVWRSTAQHLRLPNAVLYAEDAAELLPALFGCWAAGVHVILPGDALPGTLERLSAAGLTAKNTMLGLDAAAMDESCSWSIMTPECRFSDFNRLPPCADLPLLDDKAELLSLLTSGSTGEPKLIRKRLEQCFYEPEAIHAGVIERTGQSPAAWGEFEVLGTVSAQHIYGLLFRLMWPLMEERGIAVGPRLHYPESLEAALENCAVRGRKAVVISSPAHLKRFGDESLFTPSLGTAAAVFSSTGPLDDAGAINAKCAFGHFPFEVLGSTETGGIAWRQRRFTDNEKSAVAASAWKTVEGIQAAVKVESRYLPAGEGLIALSGRHLDHEGWIDGADRIALQDGLFSLLGRADRIVKIEGKRVALPEVEKLLLETGLVSNSKVFLETIRAESQRDALHAAVVLTPAGRELLFTKGKAALLEPLKTHLKRSLPAVALPRRWRFVDQLPADPQGKVTVACLRTLFDQRRPEWLIETDTVENGKRVLTLRFEASLQLAWFRGHFPDMPRFFPAWHSFFSLRLQPENSPKYRPMRLPLK</sequence>
<organism evidence="1 2">
    <name type="scientific">Sutterella wadsworthensis HGA0223</name>
    <dbReference type="NCBI Taxonomy" id="1203554"/>
    <lineage>
        <taxon>Bacteria</taxon>
        <taxon>Pseudomonadati</taxon>
        <taxon>Pseudomonadota</taxon>
        <taxon>Betaproteobacteria</taxon>
        <taxon>Burkholderiales</taxon>
        <taxon>Sutterellaceae</taxon>
        <taxon>Sutterella</taxon>
    </lineage>
</organism>
<dbReference type="HOGENOM" id="CLU_026234_1_0_4"/>
<dbReference type="STRING" id="1203554.HMPREF1476_00748"/>
<dbReference type="AlphaFoldDB" id="S3C0T7"/>
<dbReference type="PATRIC" id="fig|1203554.3.peg.744"/>